<comment type="caution">
    <text evidence="2">The sequence shown here is derived from an EMBL/GenBank/DDBJ whole genome shotgun (WGS) entry which is preliminary data.</text>
</comment>
<accession>A0A975ZMY3</accession>
<feature type="transmembrane region" description="Helical" evidence="1">
    <location>
        <begin position="6"/>
        <end position="25"/>
    </location>
</feature>
<evidence type="ECO:0008006" key="4">
    <source>
        <dbReference type="Google" id="ProtNLM"/>
    </source>
</evidence>
<proteinExistence type="predicted"/>
<dbReference type="AlphaFoldDB" id="A0A975ZMY3"/>
<name>A0A975ZMY3_9RHOB</name>
<keyword evidence="1" id="KW-0812">Transmembrane</keyword>
<keyword evidence="1" id="KW-0472">Membrane</keyword>
<dbReference type="Proteomes" id="UP000182932">
    <property type="component" value="Unassembled WGS sequence"/>
</dbReference>
<dbReference type="EMBL" id="FNYY01000004">
    <property type="protein sequence ID" value="SEJ26191.1"/>
    <property type="molecule type" value="Genomic_DNA"/>
</dbReference>
<sequence length="91" mass="10403">MLAFLKLAGLGFLLLTVVYICLSLYSRAIRRDKLEAQWEADGFEGDEATRRSFVEDGLAEYDKSLRRKLILGVYVVPLVLITAVIYFTNFH</sequence>
<protein>
    <recommendedName>
        <fullName evidence="4">Cation/multidrug efflux pump</fullName>
    </recommendedName>
</protein>
<keyword evidence="1" id="KW-1133">Transmembrane helix</keyword>
<dbReference type="RefSeq" id="WP_074836023.1">
    <property type="nucleotide sequence ID" value="NZ_CATLTK010000010.1"/>
</dbReference>
<dbReference type="GeneID" id="80817902"/>
<gene>
    <name evidence="2" type="ORF">SAMN04487940_104217</name>
</gene>
<feature type="transmembrane region" description="Helical" evidence="1">
    <location>
        <begin position="69"/>
        <end position="88"/>
    </location>
</feature>
<evidence type="ECO:0000313" key="2">
    <source>
        <dbReference type="EMBL" id="SEJ26191.1"/>
    </source>
</evidence>
<evidence type="ECO:0000256" key="1">
    <source>
        <dbReference type="SAM" id="Phobius"/>
    </source>
</evidence>
<keyword evidence="3" id="KW-1185">Reference proteome</keyword>
<reference evidence="2 3" key="1">
    <citation type="submission" date="2016-10" db="EMBL/GenBank/DDBJ databases">
        <authorList>
            <person name="Varghese N."/>
            <person name="Submissions S."/>
        </authorList>
    </citation>
    <scope>NUCLEOTIDE SEQUENCE [LARGE SCALE GENOMIC DNA]</scope>
    <source>
        <strain evidence="2 3">FF3</strain>
    </source>
</reference>
<evidence type="ECO:0000313" key="3">
    <source>
        <dbReference type="Proteomes" id="UP000182932"/>
    </source>
</evidence>
<organism evidence="2 3">
    <name type="scientific">Marinovum algicola</name>
    <dbReference type="NCBI Taxonomy" id="42444"/>
    <lineage>
        <taxon>Bacteria</taxon>
        <taxon>Pseudomonadati</taxon>
        <taxon>Pseudomonadota</taxon>
        <taxon>Alphaproteobacteria</taxon>
        <taxon>Rhodobacterales</taxon>
        <taxon>Roseobacteraceae</taxon>
        <taxon>Marinovum</taxon>
    </lineage>
</organism>